<comment type="similarity">
    <text evidence="1">Belongs to the RICTOR family.</text>
</comment>
<feature type="compositionally biased region" description="Acidic residues" evidence="2">
    <location>
        <begin position="1100"/>
        <end position="1142"/>
    </location>
</feature>
<dbReference type="Pfam" id="PF14663">
    <property type="entry name" value="RasGEF_N_2"/>
    <property type="match status" value="1"/>
</dbReference>
<dbReference type="InterPro" id="IPR028267">
    <property type="entry name" value="Pianissimo_N"/>
</dbReference>
<dbReference type="InterPro" id="IPR016024">
    <property type="entry name" value="ARM-type_fold"/>
</dbReference>
<dbReference type="GeneID" id="37018507"/>
<evidence type="ECO:0000313" key="6">
    <source>
        <dbReference type="EMBL" id="PWN32613.1"/>
    </source>
</evidence>
<proteinExistence type="inferred from homology"/>
<feature type="domain" description="Rapamycin-insensitive companion of mTOR" evidence="5">
    <location>
        <begin position="839"/>
        <end position="911"/>
    </location>
</feature>
<dbReference type="InParanoid" id="A0A316V8V2"/>
<dbReference type="GO" id="GO:0038203">
    <property type="term" value="P:TORC2 signaling"/>
    <property type="evidence" value="ECO:0007669"/>
    <property type="project" value="TreeGrafter"/>
</dbReference>
<protein>
    <recommendedName>
        <fullName evidence="8">ARM repeat-containing protein</fullName>
    </recommendedName>
</protein>
<feature type="domain" description="Rapamycin-insensitive companion of mTOR N-terminal" evidence="4">
    <location>
        <begin position="35"/>
        <end position="387"/>
    </location>
</feature>
<dbReference type="SMART" id="SM01310">
    <property type="entry name" value="RICTOR_V"/>
    <property type="match status" value="1"/>
</dbReference>
<sequence length="1214" mass="136933">MTRQAQRTRTAATRPQHNRTPSHVNGLGSIAHRQIDLLNRLTSLLVSNIRVRYDCPIETLVEATIPCLADSSGKEVRAIAYRLLRHAVVRPPWHLIRACRQRGLDLYIVRTFSRDARFTIEKEQALKLVRCIMECASLDKTDGDALISVSVIRAMCAALEHGEERLRSLYIETLAELVLHDVDLVIRSGAMRILLSAAGDVSVDIQPELLAIMLYLADMPSTRRYFRPGYDLVTCISGFTDATESVEYLRNTSLAVSMLMRSWSGLLFMCLEDQSAIKSIIGALRVNPTAIQDEIITMFITFFGVRPKLFQKCARGPGLDKSTEEQLFRDETRVNLLDSFILLFVTILLDNDIIGALVHVVQDRPQLSEKALSFMEMLTNISSARLPSEYDYQMHSLSELFTSRLKGEAQQDQHEERERASKVLSILDRFSANQARKQTVLGQRPRASSVLKAPKAPVQVDDNAFRSLCLEANVINSKDQSKWNIEALQMLFETVLVHPKRLEEAMRASKLVKRVLVFFHPFTMRYSSLPKVSSTLNQKYTKLGCTILQTLLSNPDGVRFLLEDRLIREIADCLETDIMSEQRLQDTAVAGYFELIGVLSKHPEGIAVASQSRLFTALFRIIDKRGRLDLARLMLRHLDFSEDSHYRIILSRMLAHRSRKFRVEAMQRVAEMIRQKPNPWNVRLLVNQLYDSSIVVRNLASDLLLQACISSSATLDMVVDMRPMLSPDGAQSLLLKFVSSSHGLRYLMQGDYIDREMDEWLHVGNLVYANRIEALLSQALDIRQQPPGGEWDGTVPAHFYGELIKTEEGRELLERKGHFADFAHFIVQHSEEENDVEVLMKLKSVLWAVGNIGAHRGGIQFLEGEGLVTTIVQMAENTKVSSLRGTCYFVCGLIASNQLGSELLQDAGWTISTPHFLAQDAPFGYCLPPKTFLALPPWEPQNGLYGNRLPPPKSRLERNVILHLSSLGNAIVATKASRALLKLKERHPDLFITNRSAVEMNIERAIEMFVRALHLMETQPLRQSVRRYIWELFEVKMDDEFTQKVMNCSERLSSMARDKATRAQRPSLSRSPLPAREEVAEVTFAAQKHGLDDSTFGHDAEEDEDDVDYDDDDDDEVIEDDTEDEDGVLIDIDNGSESETSSDAERNQDSNEEEEEAVEIAAKPKLGRVNGKKHTAITREGNGMMKTYLKPKVRLVGGFGQDGADSSSLNDSAG</sequence>
<evidence type="ECO:0000259" key="3">
    <source>
        <dbReference type="SMART" id="SM01307"/>
    </source>
</evidence>
<dbReference type="InterPro" id="IPR029451">
    <property type="entry name" value="RICTOR_M"/>
</dbReference>
<feature type="compositionally biased region" description="Basic and acidic residues" evidence="2">
    <location>
        <begin position="1089"/>
        <end position="1099"/>
    </location>
</feature>
<reference evidence="6 7" key="1">
    <citation type="journal article" date="2018" name="Mol. Biol. Evol.">
        <title>Broad Genomic Sampling Reveals a Smut Pathogenic Ancestry of the Fungal Clade Ustilaginomycotina.</title>
        <authorList>
            <person name="Kijpornyongpan T."/>
            <person name="Mondo S.J."/>
            <person name="Barry K."/>
            <person name="Sandor L."/>
            <person name="Lee J."/>
            <person name="Lipzen A."/>
            <person name="Pangilinan J."/>
            <person name="LaButti K."/>
            <person name="Hainaut M."/>
            <person name="Henrissat B."/>
            <person name="Grigoriev I.V."/>
            <person name="Spatafora J.W."/>
            <person name="Aime M.C."/>
        </authorList>
    </citation>
    <scope>NUCLEOTIDE SEQUENCE [LARGE SCALE GENOMIC DNA]</scope>
    <source>
        <strain evidence="6 7">MCA 3882</strain>
    </source>
</reference>
<dbReference type="InterPro" id="IPR028268">
    <property type="entry name" value="Pianissimo_fam"/>
</dbReference>
<dbReference type="OrthoDB" id="271111at2759"/>
<evidence type="ECO:0008006" key="8">
    <source>
        <dbReference type="Google" id="ProtNLM"/>
    </source>
</evidence>
<feature type="region of interest" description="Disordered" evidence="2">
    <location>
        <begin position="1055"/>
        <end position="1076"/>
    </location>
</feature>
<dbReference type="SMART" id="SM01307">
    <property type="entry name" value="RICTOR_M"/>
    <property type="match status" value="1"/>
</dbReference>
<dbReference type="InterPro" id="IPR029453">
    <property type="entry name" value="Rictor_IV"/>
</dbReference>
<dbReference type="InterPro" id="IPR029452">
    <property type="entry name" value="RICTOR_V"/>
</dbReference>
<feature type="region of interest" description="Disordered" evidence="2">
    <location>
        <begin position="1"/>
        <end position="25"/>
    </location>
</feature>
<dbReference type="Pfam" id="PF14666">
    <property type="entry name" value="RICTOR_M"/>
    <property type="match status" value="1"/>
</dbReference>
<dbReference type="STRING" id="1280837.A0A316V8V2"/>
<gene>
    <name evidence="6" type="ORF">FA14DRAFT_125928</name>
</gene>
<feature type="domain" description="Rapamycin-insensitive companion of mTOR middle" evidence="3">
    <location>
        <begin position="460"/>
        <end position="675"/>
    </location>
</feature>
<dbReference type="RefSeq" id="XP_025352915.1">
    <property type="nucleotide sequence ID" value="XM_025496726.1"/>
</dbReference>
<dbReference type="GO" id="GO:0031932">
    <property type="term" value="C:TORC2 complex"/>
    <property type="evidence" value="ECO:0007669"/>
    <property type="project" value="InterPro"/>
</dbReference>
<keyword evidence="7" id="KW-1185">Reference proteome</keyword>
<dbReference type="SMART" id="SM01303">
    <property type="entry name" value="RasGEF_N_2"/>
    <property type="match status" value="1"/>
</dbReference>
<evidence type="ECO:0000256" key="2">
    <source>
        <dbReference type="SAM" id="MobiDB-lite"/>
    </source>
</evidence>
<organism evidence="6 7">
    <name type="scientific">Meira miltonrushii</name>
    <dbReference type="NCBI Taxonomy" id="1280837"/>
    <lineage>
        <taxon>Eukaryota</taxon>
        <taxon>Fungi</taxon>
        <taxon>Dikarya</taxon>
        <taxon>Basidiomycota</taxon>
        <taxon>Ustilaginomycotina</taxon>
        <taxon>Exobasidiomycetes</taxon>
        <taxon>Exobasidiales</taxon>
        <taxon>Brachybasidiaceae</taxon>
        <taxon>Meira</taxon>
    </lineage>
</organism>
<accession>A0A316V8V2</accession>
<dbReference type="PANTHER" id="PTHR13298">
    <property type="entry name" value="CYTOSOLIC REGULATOR PIANISSIMO"/>
    <property type="match status" value="1"/>
</dbReference>
<feature type="region of interest" description="Disordered" evidence="2">
    <location>
        <begin position="1088"/>
        <end position="1183"/>
    </location>
</feature>
<dbReference type="Pfam" id="PF14664">
    <property type="entry name" value="RICTOR_N"/>
    <property type="match status" value="1"/>
</dbReference>
<dbReference type="EMBL" id="KZ819605">
    <property type="protein sequence ID" value="PWN32613.1"/>
    <property type="molecule type" value="Genomic_DNA"/>
</dbReference>
<dbReference type="InterPro" id="IPR011989">
    <property type="entry name" value="ARM-like"/>
</dbReference>
<dbReference type="AlphaFoldDB" id="A0A316V8V2"/>
<dbReference type="PANTHER" id="PTHR13298:SF11">
    <property type="entry name" value="RAPAMYCIN-INSENSITIVE COMPANION OF MTOR"/>
    <property type="match status" value="1"/>
</dbReference>
<name>A0A316V8V2_9BASI</name>
<evidence type="ECO:0000313" key="7">
    <source>
        <dbReference type="Proteomes" id="UP000245771"/>
    </source>
</evidence>
<dbReference type="SUPFAM" id="SSF48371">
    <property type="entry name" value="ARM repeat"/>
    <property type="match status" value="2"/>
</dbReference>
<dbReference type="FunCoup" id="A0A316V8V2">
    <property type="interactions" value="236"/>
</dbReference>
<evidence type="ECO:0000259" key="5">
    <source>
        <dbReference type="SMART" id="SM01310"/>
    </source>
</evidence>
<dbReference type="Proteomes" id="UP000245771">
    <property type="component" value="Unassembled WGS sequence"/>
</dbReference>
<evidence type="ECO:0000256" key="1">
    <source>
        <dbReference type="ARBA" id="ARBA00008878"/>
    </source>
</evidence>
<dbReference type="Gene3D" id="1.25.10.10">
    <property type="entry name" value="Leucine-rich Repeat Variant"/>
    <property type="match status" value="1"/>
</dbReference>
<feature type="compositionally biased region" description="Low complexity" evidence="2">
    <location>
        <begin position="1"/>
        <end position="14"/>
    </location>
</feature>
<evidence type="ECO:0000259" key="4">
    <source>
        <dbReference type="SMART" id="SM01308"/>
    </source>
</evidence>
<dbReference type="Pfam" id="PF14668">
    <property type="entry name" value="RICTOR_V"/>
    <property type="match status" value="1"/>
</dbReference>
<dbReference type="SMART" id="SM01308">
    <property type="entry name" value="RICTOR_N"/>
    <property type="match status" value="1"/>
</dbReference>